<dbReference type="GO" id="GO:0099402">
    <property type="term" value="P:plant organ development"/>
    <property type="evidence" value="ECO:0007669"/>
    <property type="project" value="UniProtKB-ARBA"/>
</dbReference>
<evidence type="ECO:0000313" key="9">
    <source>
        <dbReference type="EMBL" id="KAE8723925.1"/>
    </source>
</evidence>
<dbReference type="InterPro" id="IPR031137">
    <property type="entry name" value="GRF"/>
</dbReference>
<dbReference type="EMBL" id="VEPZ02000493">
    <property type="protein sequence ID" value="KAE8723925.1"/>
    <property type="molecule type" value="Genomic_DNA"/>
</dbReference>
<protein>
    <recommendedName>
        <fullName evidence="5">Growth-regulating factor</fullName>
    </recommendedName>
</protein>
<sequence length="422" mass="45134">MSNNNRAKTINMYHVLASSSDYGSGSTAATVGIGGAVGLRILQPFDVSSTSTSTAHTAIKSSTGGMAATLGLPFTFSQRKELERQIMIYKYMMASVPVPIELLLPSFPVASYSALGSGALNLRLTSRGDVEPGRCKRTDGKKWRCSREVAPDHKYCERHLHRGRPRSRMPVEHPSKRTRHSHGQALPSSSSTILTKIASQPFHQNQTTWFFDKPNEKAATFWPLTSVSSYKEPRISDWTMNELVPLADQQWYQLMQIGSTTECSLSDANNSFVPGQNYAAEDQHPNSCPWFFNSEVLPSAEGTPRGFTDARSTGVSGDNSGAGASVPYGCFQITPFKLVSPASTPGGPLAEVLRPSTAYKSSSGLSSPVTENGASCSSPVTAVSSPSGVLLKALTSMSVSSSSSSPTLVSSSVKSEISLMLA</sequence>
<gene>
    <name evidence="9" type="ORF">F3Y22_tig00011112pilonHSYRG00004</name>
</gene>
<dbReference type="PROSITE" id="PS51666">
    <property type="entry name" value="QLQ"/>
    <property type="match status" value="1"/>
</dbReference>
<dbReference type="PANTHER" id="PTHR31602:SF101">
    <property type="entry name" value="GROWTH-REGULATING FACTOR 7"/>
    <property type="match status" value="1"/>
</dbReference>
<dbReference type="Proteomes" id="UP000436088">
    <property type="component" value="Unassembled WGS sequence"/>
</dbReference>
<dbReference type="PANTHER" id="PTHR31602">
    <property type="entry name" value="GROWTH-REGULATING FACTOR 5"/>
    <property type="match status" value="1"/>
</dbReference>
<comment type="similarity">
    <text evidence="2 5">Belongs to the GRF family.</text>
</comment>
<keyword evidence="5" id="KW-0805">Transcription regulation</keyword>
<evidence type="ECO:0000313" key="10">
    <source>
        <dbReference type="Proteomes" id="UP000436088"/>
    </source>
</evidence>
<dbReference type="InterPro" id="IPR014977">
    <property type="entry name" value="WRC_dom"/>
</dbReference>
<feature type="region of interest" description="Disordered" evidence="6">
    <location>
        <begin position="360"/>
        <end position="383"/>
    </location>
</feature>
<evidence type="ECO:0000256" key="1">
    <source>
        <dbReference type="ARBA" id="ARBA00004123"/>
    </source>
</evidence>
<dbReference type="GO" id="GO:0006351">
    <property type="term" value="P:DNA-templated transcription"/>
    <property type="evidence" value="ECO:0007669"/>
    <property type="project" value="UniProtKB-UniRule"/>
</dbReference>
<organism evidence="9 10">
    <name type="scientific">Hibiscus syriacus</name>
    <name type="common">Rose of Sharon</name>
    <dbReference type="NCBI Taxonomy" id="106335"/>
    <lineage>
        <taxon>Eukaryota</taxon>
        <taxon>Viridiplantae</taxon>
        <taxon>Streptophyta</taxon>
        <taxon>Embryophyta</taxon>
        <taxon>Tracheophyta</taxon>
        <taxon>Spermatophyta</taxon>
        <taxon>Magnoliopsida</taxon>
        <taxon>eudicotyledons</taxon>
        <taxon>Gunneridae</taxon>
        <taxon>Pentapetalae</taxon>
        <taxon>rosids</taxon>
        <taxon>malvids</taxon>
        <taxon>Malvales</taxon>
        <taxon>Malvaceae</taxon>
        <taxon>Malvoideae</taxon>
        <taxon>Hibiscus</taxon>
    </lineage>
</organism>
<keyword evidence="5" id="KW-0804">Transcription</keyword>
<evidence type="ECO:0000259" key="8">
    <source>
        <dbReference type="PROSITE" id="PS51667"/>
    </source>
</evidence>
<comment type="caution">
    <text evidence="4">Lacks conserved residue(s) required for the propagation of feature annotation.</text>
</comment>
<comment type="domain">
    <text evidence="5">The QLQ domain and WRC domain may be involved in protein-protein interaction and DNA-binding, respectively.</text>
</comment>
<accession>A0A6A3C410</accession>
<reference evidence="9" key="1">
    <citation type="submission" date="2019-09" db="EMBL/GenBank/DDBJ databases">
        <title>Draft genome information of white flower Hibiscus syriacus.</title>
        <authorList>
            <person name="Kim Y.-M."/>
        </authorList>
    </citation>
    <scope>NUCLEOTIDE SEQUENCE [LARGE SCALE GENOMIC DNA]</scope>
    <source>
        <strain evidence="9">YM2019G1</strain>
    </source>
</reference>
<dbReference type="AlphaFoldDB" id="A0A6A3C410"/>
<feature type="region of interest" description="Disordered" evidence="6">
    <location>
        <begin position="163"/>
        <end position="189"/>
    </location>
</feature>
<proteinExistence type="inferred from homology"/>
<dbReference type="Pfam" id="PF08879">
    <property type="entry name" value="WRC"/>
    <property type="match status" value="1"/>
</dbReference>
<keyword evidence="5" id="KW-0010">Activator</keyword>
<dbReference type="SMART" id="SM00951">
    <property type="entry name" value="QLQ"/>
    <property type="match status" value="1"/>
</dbReference>
<comment type="subcellular location">
    <subcellularLocation>
        <location evidence="1 5">Nucleus</location>
    </subcellularLocation>
</comment>
<dbReference type="InterPro" id="IPR014978">
    <property type="entry name" value="Gln-Leu-Gln_QLQ"/>
</dbReference>
<comment type="caution">
    <text evidence="9">The sequence shown here is derived from an EMBL/GenBank/DDBJ whole genome shotgun (WGS) entry which is preliminary data.</text>
</comment>
<dbReference type="PROSITE" id="PS51667">
    <property type="entry name" value="WRC"/>
    <property type="match status" value="1"/>
</dbReference>
<evidence type="ECO:0000259" key="7">
    <source>
        <dbReference type="PROSITE" id="PS51666"/>
    </source>
</evidence>
<evidence type="ECO:0000256" key="6">
    <source>
        <dbReference type="SAM" id="MobiDB-lite"/>
    </source>
</evidence>
<dbReference type="GO" id="GO:0006355">
    <property type="term" value="P:regulation of DNA-templated transcription"/>
    <property type="evidence" value="ECO:0007669"/>
    <property type="project" value="InterPro"/>
</dbReference>
<dbReference type="GO" id="GO:0005524">
    <property type="term" value="F:ATP binding"/>
    <property type="evidence" value="ECO:0007669"/>
    <property type="project" value="UniProtKB-UniRule"/>
</dbReference>
<evidence type="ECO:0000256" key="4">
    <source>
        <dbReference type="PROSITE-ProRule" id="PRU01002"/>
    </source>
</evidence>
<comment type="function">
    <text evidence="5">Transcription activator.</text>
</comment>
<evidence type="ECO:0000256" key="3">
    <source>
        <dbReference type="ARBA" id="ARBA00023242"/>
    </source>
</evidence>
<evidence type="ECO:0000256" key="2">
    <source>
        <dbReference type="ARBA" id="ARBA00008122"/>
    </source>
</evidence>
<feature type="domain" description="WRC" evidence="8">
    <location>
        <begin position="129"/>
        <end position="173"/>
    </location>
</feature>
<dbReference type="Pfam" id="PF08880">
    <property type="entry name" value="QLQ"/>
    <property type="match status" value="1"/>
</dbReference>
<keyword evidence="10" id="KW-1185">Reference proteome</keyword>
<keyword evidence="3 5" id="KW-0539">Nucleus</keyword>
<name>A0A6A3C410_HIBSY</name>
<feature type="domain" description="QLQ" evidence="7">
    <location>
        <begin position="73"/>
        <end position="108"/>
    </location>
</feature>
<dbReference type="GO" id="GO:0005634">
    <property type="term" value="C:nucleus"/>
    <property type="evidence" value="ECO:0007669"/>
    <property type="project" value="UniProtKB-SubCell"/>
</dbReference>
<evidence type="ECO:0000256" key="5">
    <source>
        <dbReference type="RuleBase" id="RU367127"/>
    </source>
</evidence>